<evidence type="ECO:0000313" key="2">
    <source>
        <dbReference type="EMBL" id="GGB78188.1"/>
    </source>
</evidence>
<reference evidence="3" key="1">
    <citation type="journal article" date="2019" name="Int. J. Syst. Evol. Microbiol.">
        <title>The Global Catalogue of Microorganisms (GCM) 10K type strain sequencing project: providing services to taxonomists for standard genome sequencing and annotation.</title>
        <authorList>
            <consortium name="The Broad Institute Genomics Platform"/>
            <consortium name="The Broad Institute Genome Sequencing Center for Infectious Disease"/>
            <person name="Wu L."/>
            <person name="Ma J."/>
        </authorList>
    </citation>
    <scope>NUCLEOTIDE SEQUENCE [LARGE SCALE GENOMIC DNA]</scope>
    <source>
        <strain evidence="3">CGMCC 1.15339</strain>
    </source>
</reference>
<accession>A0ABQ1JXA4</accession>
<name>A0ABQ1JXA4_9GAMM</name>
<evidence type="ECO:0000256" key="1">
    <source>
        <dbReference type="SAM" id="MobiDB-lite"/>
    </source>
</evidence>
<keyword evidence="3" id="KW-1185">Reference proteome</keyword>
<protein>
    <recommendedName>
        <fullName evidence="4">Lipoprotein</fullName>
    </recommendedName>
</protein>
<dbReference type="Proteomes" id="UP000617555">
    <property type="component" value="Unassembled WGS sequence"/>
</dbReference>
<sequence>MKQLTSAFILLFLLGCGGGSESSKDSTDTNNGSATGTQVDPLADQGGIKLC</sequence>
<dbReference type="PROSITE" id="PS51257">
    <property type="entry name" value="PROKAR_LIPOPROTEIN"/>
    <property type="match status" value="1"/>
</dbReference>
<feature type="compositionally biased region" description="Polar residues" evidence="1">
    <location>
        <begin position="28"/>
        <end position="38"/>
    </location>
</feature>
<proteinExistence type="predicted"/>
<evidence type="ECO:0008006" key="4">
    <source>
        <dbReference type="Google" id="ProtNLM"/>
    </source>
</evidence>
<gene>
    <name evidence="2" type="ORF">GCM10011607_42760</name>
</gene>
<feature type="region of interest" description="Disordered" evidence="1">
    <location>
        <begin position="19"/>
        <end position="51"/>
    </location>
</feature>
<organism evidence="2 3">
    <name type="scientific">Shewanella inventionis</name>
    <dbReference type="NCBI Taxonomy" id="1738770"/>
    <lineage>
        <taxon>Bacteria</taxon>
        <taxon>Pseudomonadati</taxon>
        <taxon>Pseudomonadota</taxon>
        <taxon>Gammaproteobacteria</taxon>
        <taxon>Alteromonadales</taxon>
        <taxon>Shewanellaceae</taxon>
        <taxon>Shewanella</taxon>
    </lineage>
</organism>
<dbReference type="EMBL" id="BMII01000117">
    <property type="protein sequence ID" value="GGB78188.1"/>
    <property type="molecule type" value="Genomic_DNA"/>
</dbReference>
<comment type="caution">
    <text evidence="2">The sequence shown here is derived from an EMBL/GenBank/DDBJ whole genome shotgun (WGS) entry which is preliminary data.</text>
</comment>
<evidence type="ECO:0000313" key="3">
    <source>
        <dbReference type="Proteomes" id="UP000617555"/>
    </source>
</evidence>